<sequence length="90" mass="9815">MSLFHSLLVVLQVMFPQGKATIGSVLQAAAGPKHCEVGHGSVTGEIFDIHTKCHFSDGEALSEFFGVGVDRRWLLCTCTHENTKEKSGRQ</sequence>
<feature type="chain" id="PRO_5041446021" description="Secreted protein" evidence="1">
    <location>
        <begin position="21"/>
        <end position="90"/>
    </location>
</feature>
<proteinExistence type="predicted"/>
<evidence type="ECO:0008006" key="4">
    <source>
        <dbReference type="Google" id="ProtNLM"/>
    </source>
</evidence>
<gene>
    <name evidence="2" type="ORF">EDD18DRAFT_1121265</name>
</gene>
<dbReference type="EMBL" id="JAUEPU010000001">
    <property type="protein sequence ID" value="KAK0505934.1"/>
    <property type="molecule type" value="Genomic_DNA"/>
</dbReference>
<name>A0AA39V0G6_9AGAR</name>
<dbReference type="Proteomes" id="UP001175228">
    <property type="component" value="Unassembled WGS sequence"/>
</dbReference>
<dbReference type="AlphaFoldDB" id="A0AA39V0G6"/>
<accession>A0AA39V0G6</accession>
<reference evidence="2" key="1">
    <citation type="submission" date="2023-06" db="EMBL/GenBank/DDBJ databases">
        <authorList>
            <consortium name="Lawrence Berkeley National Laboratory"/>
            <person name="Ahrendt S."/>
            <person name="Sahu N."/>
            <person name="Indic B."/>
            <person name="Wong-Bajracharya J."/>
            <person name="Merenyi Z."/>
            <person name="Ke H.-M."/>
            <person name="Monk M."/>
            <person name="Kocsube S."/>
            <person name="Drula E."/>
            <person name="Lipzen A."/>
            <person name="Balint B."/>
            <person name="Henrissat B."/>
            <person name="Andreopoulos B."/>
            <person name="Martin F.M."/>
            <person name="Harder C.B."/>
            <person name="Rigling D."/>
            <person name="Ford K.L."/>
            <person name="Foster G.D."/>
            <person name="Pangilinan J."/>
            <person name="Papanicolaou A."/>
            <person name="Barry K."/>
            <person name="LaButti K."/>
            <person name="Viragh M."/>
            <person name="Koriabine M."/>
            <person name="Yan M."/>
            <person name="Riley R."/>
            <person name="Champramary S."/>
            <person name="Plett K.L."/>
            <person name="Tsai I.J."/>
            <person name="Slot J."/>
            <person name="Sipos G."/>
            <person name="Plett J."/>
            <person name="Nagy L.G."/>
            <person name="Grigoriev I.V."/>
        </authorList>
    </citation>
    <scope>NUCLEOTIDE SEQUENCE</scope>
    <source>
        <strain evidence="2">HWK02</strain>
    </source>
</reference>
<comment type="caution">
    <text evidence="2">The sequence shown here is derived from an EMBL/GenBank/DDBJ whole genome shotgun (WGS) entry which is preliminary data.</text>
</comment>
<protein>
    <recommendedName>
        <fullName evidence="4">Secreted protein</fullName>
    </recommendedName>
</protein>
<feature type="signal peptide" evidence="1">
    <location>
        <begin position="1"/>
        <end position="20"/>
    </location>
</feature>
<evidence type="ECO:0000256" key="1">
    <source>
        <dbReference type="SAM" id="SignalP"/>
    </source>
</evidence>
<keyword evidence="3" id="KW-1185">Reference proteome</keyword>
<organism evidence="2 3">
    <name type="scientific">Armillaria luteobubalina</name>
    <dbReference type="NCBI Taxonomy" id="153913"/>
    <lineage>
        <taxon>Eukaryota</taxon>
        <taxon>Fungi</taxon>
        <taxon>Dikarya</taxon>
        <taxon>Basidiomycota</taxon>
        <taxon>Agaricomycotina</taxon>
        <taxon>Agaricomycetes</taxon>
        <taxon>Agaricomycetidae</taxon>
        <taxon>Agaricales</taxon>
        <taxon>Marasmiineae</taxon>
        <taxon>Physalacriaceae</taxon>
        <taxon>Armillaria</taxon>
    </lineage>
</organism>
<evidence type="ECO:0000313" key="3">
    <source>
        <dbReference type="Proteomes" id="UP001175228"/>
    </source>
</evidence>
<keyword evidence="1" id="KW-0732">Signal</keyword>
<evidence type="ECO:0000313" key="2">
    <source>
        <dbReference type="EMBL" id="KAK0505934.1"/>
    </source>
</evidence>